<sequence>MSAKRALSFPTRLVVVLAVAIAALIATIGSASAHEHRHVGEYEIVVGFLNEPAIVEEPNGLELRVMKGEGDAAQPVEGLADTLQAEVMYGDQVMPLQLRPAFGEPGSYKAEFIPTAEGAYTFHIFGTIEGTPIDERFTSGPETFSEVQSRADLSFPQRVSPASEIERMAGEANDAAATARLLGIAGLVVGLLGLIAGGSGLVLARRALRSTSETARVVPREAES</sequence>
<evidence type="ECO:0008006" key="3">
    <source>
        <dbReference type="Google" id="ProtNLM"/>
    </source>
</evidence>
<name>A0A831TF71_9BACT</name>
<proteinExistence type="predicted"/>
<keyword evidence="1" id="KW-0472">Membrane</keyword>
<evidence type="ECO:0000256" key="1">
    <source>
        <dbReference type="SAM" id="Phobius"/>
    </source>
</evidence>
<keyword evidence="1" id="KW-0812">Transmembrane</keyword>
<organism evidence="2">
    <name type="scientific">Thermorudis peleae</name>
    <dbReference type="NCBI Taxonomy" id="1382356"/>
    <lineage>
        <taxon>Bacteria</taxon>
        <taxon>Pseudomonadati</taxon>
        <taxon>Thermomicrobiota</taxon>
        <taxon>Thermomicrobia</taxon>
        <taxon>Thermomicrobia incertae sedis</taxon>
        <taxon>Thermorudis</taxon>
    </lineage>
</organism>
<feature type="transmembrane region" description="Helical" evidence="1">
    <location>
        <begin position="181"/>
        <end position="204"/>
    </location>
</feature>
<keyword evidence="1" id="KW-1133">Transmembrane helix</keyword>
<protein>
    <recommendedName>
        <fullName evidence="3">YtkA-like domain-containing protein</fullName>
    </recommendedName>
</protein>
<dbReference type="AlphaFoldDB" id="A0A831TF71"/>
<reference evidence="2" key="1">
    <citation type="journal article" date="2020" name="mSystems">
        <title>Genome- and Community-Level Interaction Insights into Carbon Utilization and Element Cycling Functions of Hydrothermarchaeota in Hydrothermal Sediment.</title>
        <authorList>
            <person name="Zhou Z."/>
            <person name="Liu Y."/>
            <person name="Xu W."/>
            <person name="Pan J."/>
            <person name="Luo Z.H."/>
            <person name="Li M."/>
        </authorList>
    </citation>
    <scope>NUCLEOTIDE SEQUENCE [LARGE SCALE GENOMIC DNA]</scope>
    <source>
        <strain evidence="2">SpSt-210</strain>
    </source>
</reference>
<dbReference type="EMBL" id="DSIY01000150">
    <property type="protein sequence ID" value="HEG90994.1"/>
    <property type="molecule type" value="Genomic_DNA"/>
</dbReference>
<gene>
    <name evidence="2" type="ORF">ENP34_06095</name>
</gene>
<accession>A0A831TF71</accession>
<comment type="caution">
    <text evidence="2">The sequence shown here is derived from an EMBL/GenBank/DDBJ whole genome shotgun (WGS) entry which is preliminary data.</text>
</comment>
<evidence type="ECO:0000313" key="2">
    <source>
        <dbReference type="EMBL" id="HEG90994.1"/>
    </source>
</evidence>